<dbReference type="EMBL" id="VBQZ03000067">
    <property type="protein sequence ID" value="MXQ91160.1"/>
    <property type="molecule type" value="Genomic_DNA"/>
</dbReference>
<gene>
    <name evidence="2" type="ORF">E5288_WYG005420</name>
</gene>
<feature type="region of interest" description="Disordered" evidence="1">
    <location>
        <begin position="14"/>
        <end position="73"/>
    </location>
</feature>
<name>A0A6B0RLW5_9CETA</name>
<sequence>MWFKDAYQILTTHPTNIADSEPHSVQRRKGQSQSLQILTTHPTNIADSEPHSVQRRKGQSQSLQRNGREWKER</sequence>
<dbReference type="Proteomes" id="UP000322234">
    <property type="component" value="Unassembled WGS sequence"/>
</dbReference>
<proteinExistence type="predicted"/>
<feature type="compositionally biased region" description="Polar residues" evidence="1">
    <location>
        <begin position="31"/>
        <end position="46"/>
    </location>
</feature>
<accession>A0A6B0RLW5</accession>
<protein>
    <submittedName>
        <fullName evidence="2">Uncharacterized protein</fullName>
    </submittedName>
</protein>
<reference evidence="2" key="1">
    <citation type="submission" date="2019-10" db="EMBL/GenBank/DDBJ databases">
        <title>The sequence and de novo assembly of the wild yak genome.</title>
        <authorList>
            <person name="Liu Y."/>
        </authorList>
    </citation>
    <scope>NUCLEOTIDE SEQUENCE [LARGE SCALE GENOMIC DNA]</scope>
    <source>
        <strain evidence="2">WY2019</strain>
    </source>
</reference>
<evidence type="ECO:0000313" key="2">
    <source>
        <dbReference type="EMBL" id="MXQ91160.1"/>
    </source>
</evidence>
<comment type="caution">
    <text evidence="2">The sequence shown here is derived from an EMBL/GenBank/DDBJ whole genome shotgun (WGS) entry which is preliminary data.</text>
</comment>
<keyword evidence="3" id="KW-1185">Reference proteome</keyword>
<evidence type="ECO:0000256" key="1">
    <source>
        <dbReference type="SAM" id="MobiDB-lite"/>
    </source>
</evidence>
<dbReference type="AlphaFoldDB" id="A0A6B0RLW5"/>
<organism evidence="2 3">
    <name type="scientific">Bos mutus</name>
    <name type="common">wild yak</name>
    <dbReference type="NCBI Taxonomy" id="72004"/>
    <lineage>
        <taxon>Eukaryota</taxon>
        <taxon>Metazoa</taxon>
        <taxon>Chordata</taxon>
        <taxon>Craniata</taxon>
        <taxon>Vertebrata</taxon>
        <taxon>Euteleostomi</taxon>
        <taxon>Mammalia</taxon>
        <taxon>Eutheria</taxon>
        <taxon>Laurasiatheria</taxon>
        <taxon>Artiodactyla</taxon>
        <taxon>Ruminantia</taxon>
        <taxon>Pecora</taxon>
        <taxon>Bovidae</taxon>
        <taxon>Bovinae</taxon>
        <taxon>Bos</taxon>
    </lineage>
</organism>
<evidence type="ECO:0000313" key="3">
    <source>
        <dbReference type="Proteomes" id="UP000322234"/>
    </source>
</evidence>